<dbReference type="RefSeq" id="WP_138953966.1">
    <property type="nucleotide sequence ID" value="NZ_AP019799.1"/>
</dbReference>
<dbReference type="InterPro" id="IPR052564">
    <property type="entry name" value="N-acetyltrans/Recomb-assoc"/>
</dbReference>
<dbReference type="PROSITE" id="PS51186">
    <property type="entry name" value="GNAT"/>
    <property type="match status" value="1"/>
</dbReference>
<protein>
    <recommendedName>
        <fullName evidence="1">N-acetyltransferase domain-containing protein</fullName>
    </recommendedName>
</protein>
<reference evidence="3" key="1">
    <citation type="submission" date="2019-07" db="EMBL/GenBank/DDBJ databases">
        <title>Complete Genome Sequences of Vibrion rotiferianus strain AM7.</title>
        <authorList>
            <person name="Miyazaki K."/>
            <person name="Wiseschart A."/>
            <person name="Pootanakit K."/>
            <person name="Ishimori K."/>
            <person name="Kitahara K."/>
        </authorList>
    </citation>
    <scope>NUCLEOTIDE SEQUENCE [LARGE SCALE GENOMIC DNA]</scope>
    <source>
        <strain evidence="3">AM7</strain>
    </source>
</reference>
<dbReference type="Proteomes" id="UP000315115">
    <property type="component" value="Chromosome 2"/>
</dbReference>
<dbReference type="CDD" id="cd04301">
    <property type="entry name" value="NAT_SF"/>
    <property type="match status" value="1"/>
</dbReference>
<gene>
    <name evidence="2" type="ORF">VroAM7_40490</name>
</gene>
<evidence type="ECO:0000259" key="1">
    <source>
        <dbReference type="PROSITE" id="PS51186"/>
    </source>
</evidence>
<dbReference type="InterPro" id="IPR000182">
    <property type="entry name" value="GNAT_dom"/>
</dbReference>
<dbReference type="SUPFAM" id="SSF55729">
    <property type="entry name" value="Acyl-CoA N-acyltransferases (Nat)"/>
    <property type="match status" value="1"/>
</dbReference>
<accession>A0A510IG10</accession>
<name>A0A510IG10_9VIBR</name>
<sequence>MIEIVEADVKSTIEVAELVSRITQRHILEHFTEEGKRRFLARIGQDMTQAITHPDFFALAAFRDSKVVGFAALKDDNYLTHLFVATEVQGHGLGKQLLDTILGSTQDKPRSYVRLRSAPNAVSFYQKHGFERTDDLCEKEGIRYVPMRLALPSSLEIQKSQQ</sequence>
<dbReference type="PANTHER" id="PTHR43451:SF1">
    <property type="entry name" value="ACETYLTRANSFERASE"/>
    <property type="match status" value="1"/>
</dbReference>
<dbReference type="PANTHER" id="PTHR43451">
    <property type="entry name" value="ACETYLTRANSFERASE (GNAT) FAMILY PROTEIN"/>
    <property type="match status" value="1"/>
</dbReference>
<proteinExistence type="predicted"/>
<evidence type="ECO:0000313" key="3">
    <source>
        <dbReference type="Proteomes" id="UP000315115"/>
    </source>
</evidence>
<evidence type="ECO:0000313" key="2">
    <source>
        <dbReference type="EMBL" id="BBL91396.1"/>
    </source>
</evidence>
<dbReference type="EMBL" id="AP019799">
    <property type="protein sequence ID" value="BBL91396.1"/>
    <property type="molecule type" value="Genomic_DNA"/>
</dbReference>
<dbReference type="AlphaFoldDB" id="A0A510IG10"/>
<dbReference type="GO" id="GO:0016747">
    <property type="term" value="F:acyltransferase activity, transferring groups other than amino-acyl groups"/>
    <property type="evidence" value="ECO:0007669"/>
    <property type="project" value="InterPro"/>
</dbReference>
<dbReference type="Gene3D" id="3.40.630.30">
    <property type="match status" value="1"/>
</dbReference>
<organism evidence="2 3">
    <name type="scientific">Vibrio rotiferianus</name>
    <dbReference type="NCBI Taxonomy" id="190895"/>
    <lineage>
        <taxon>Bacteria</taxon>
        <taxon>Pseudomonadati</taxon>
        <taxon>Pseudomonadota</taxon>
        <taxon>Gammaproteobacteria</taxon>
        <taxon>Vibrionales</taxon>
        <taxon>Vibrionaceae</taxon>
        <taxon>Vibrio</taxon>
    </lineage>
</organism>
<feature type="domain" description="N-acetyltransferase" evidence="1">
    <location>
        <begin position="2"/>
        <end position="152"/>
    </location>
</feature>
<dbReference type="Pfam" id="PF13673">
    <property type="entry name" value="Acetyltransf_10"/>
    <property type="match status" value="1"/>
</dbReference>
<dbReference type="InterPro" id="IPR016181">
    <property type="entry name" value="Acyl_CoA_acyltransferase"/>
</dbReference>